<evidence type="ECO:0000256" key="6">
    <source>
        <dbReference type="PROSITE-ProRule" id="PRU00023"/>
    </source>
</evidence>
<reference evidence="9" key="1">
    <citation type="journal article" date="2017" name="Nat. Commun.">
        <title>The asparagus genome sheds light on the origin and evolution of a young Y chromosome.</title>
        <authorList>
            <person name="Harkess A."/>
            <person name="Zhou J."/>
            <person name="Xu C."/>
            <person name="Bowers J.E."/>
            <person name="Van der Hulst R."/>
            <person name="Ayyampalayam S."/>
            <person name="Mercati F."/>
            <person name="Riccardi P."/>
            <person name="McKain M.R."/>
            <person name="Kakrana A."/>
            <person name="Tang H."/>
            <person name="Ray J."/>
            <person name="Groenendijk J."/>
            <person name="Arikit S."/>
            <person name="Mathioni S.M."/>
            <person name="Nakano M."/>
            <person name="Shan H."/>
            <person name="Telgmann-Rauber A."/>
            <person name="Kanno A."/>
            <person name="Yue Z."/>
            <person name="Chen H."/>
            <person name="Li W."/>
            <person name="Chen Y."/>
            <person name="Xu X."/>
            <person name="Zhang Y."/>
            <person name="Luo S."/>
            <person name="Chen H."/>
            <person name="Gao J."/>
            <person name="Mao Z."/>
            <person name="Pires J.C."/>
            <person name="Luo M."/>
            <person name="Kudrna D."/>
            <person name="Wing R.A."/>
            <person name="Meyers B.C."/>
            <person name="Yi K."/>
            <person name="Kong H."/>
            <person name="Lavrijsen P."/>
            <person name="Sunseri F."/>
            <person name="Falavigna A."/>
            <person name="Ye Y."/>
            <person name="Leebens-Mack J.H."/>
            <person name="Chen G."/>
        </authorList>
    </citation>
    <scope>NUCLEOTIDE SEQUENCE [LARGE SCALE GENOMIC DNA]</scope>
    <source>
        <strain evidence="9">cv. DH0086</strain>
    </source>
</reference>
<dbReference type="Pfam" id="PF11834">
    <property type="entry name" value="KHA"/>
    <property type="match status" value="1"/>
</dbReference>
<sequence length="278" mass="31739">MLLCTILQKLELHENSFPRVRHKDIQLILNELSSSEINSNQLYSTQHEDNYQEESILETMERGTLLCRAVTNTDLNTVRELLRCAADANLTDAYGRTALHTAVQRGHIGLIKMLLEHGADMHKQDPHGWTPKAITQEHGKEEIGELLSNYENRKRLFGDDQMQTVNSRRNSLSQSNWEWNTPFRYPKHADSESHSVDSKAKKLYNRRVAIHIHPGKSKQPSEQFGKLINLPGSIQELLRIGGQKFVGCNPTKVVNQENAEVDDLSVVRDGDHLFLLDE</sequence>
<dbReference type="AlphaFoldDB" id="A0A5P1FW54"/>
<keyword evidence="5" id="KW-0407">Ion channel</keyword>
<evidence type="ECO:0000313" key="8">
    <source>
        <dbReference type="EMBL" id="ONK81091.1"/>
    </source>
</evidence>
<protein>
    <recommendedName>
        <fullName evidence="7">KHA domain-containing protein</fullName>
    </recommendedName>
</protein>
<accession>A0A5P1FW54</accession>
<dbReference type="SMART" id="SM00248">
    <property type="entry name" value="ANK"/>
    <property type="match status" value="2"/>
</dbReference>
<feature type="repeat" description="ANK" evidence="6">
    <location>
        <begin position="94"/>
        <end position="126"/>
    </location>
</feature>
<keyword evidence="3" id="KW-0851">Voltage-gated channel</keyword>
<proteinExistence type="predicted"/>
<feature type="domain" description="KHA" evidence="7">
    <location>
        <begin position="207"/>
        <end position="278"/>
    </location>
</feature>
<dbReference type="PROSITE" id="PS50297">
    <property type="entry name" value="ANK_REP_REGION"/>
    <property type="match status" value="1"/>
</dbReference>
<dbReference type="Pfam" id="PF12796">
    <property type="entry name" value="Ank_2"/>
    <property type="match status" value="1"/>
</dbReference>
<dbReference type="GO" id="GO:0034702">
    <property type="term" value="C:monoatomic ion channel complex"/>
    <property type="evidence" value="ECO:0007669"/>
    <property type="project" value="UniProtKB-KW"/>
</dbReference>
<dbReference type="InterPro" id="IPR045319">
    <property type="entry name" value="KAT/AKT"/>
</dbReference>
<dbReference type="GO" id="GO:0005249">
    <property type="term" value="F:voltage-gated potassium channel activity"/>
    <property type="evidence" value="ECO:0007669"/>
    <property type="project" value="InterPro"/>
</dbReference>
<dbReference type="PROSITE" id="PS51490">
    <property type="entry name" value="KHA"/>
    <property type="match status" value="1"/>
</dbReference>
<evidence type="ECO:0000256" key="4">
    <source>
        <dbReference type="ARBA" id="ARBA00022958"/>
    </source>
</evidence>
<name>A0A5P1FW54_ASPOF</name>
<dbReference type="OMA" id="CAADANL"/>
<dbReference type="PANTHER" id="PTHR45743:SF27">
    <property type="entry name" value="POTASSIUM CHANNEL KAT3"/>
    <property type="match status" value="1"/>
</dbReference>
<dbReference type="PANTHER" id="PTHR45743">
    <property type="entry name" value="POTASSIUM CHANNEL AKT1"/>
    <property type="match status" value="1"/>
</dbReference>
<keyword evidence="4" id="KW-0630">Potassium</keyword>
<keyword evidence="3" id="KW-0406">Ion transport</keyword>
<dbReference type="InterPro" id="IPR021789">
    <property type="entry name" value="KHA_dom"/>
</dbReference>
<evidence type="ECO:0000256" key="1">
    <source>
        <dbReference type="ARBA" id="ARBA00022538"/>
    </source>
</evidence>
<dbReference type="InterPro" id="IPR036770">
    <property type="entry name" value="Ankyrin_rpt-contain_sf"/>
</dbReference>
<dbReference type="PROSITE" id="PS50088">
    <property type="entry name" value="ANK_REPEAT"/>
    <property type="match status" value="1"/>
</dbReference>
<organism evidence="8 9">
    <name type="scientific">Asparagus officinalis</name>
    <name type="common">Garden asparagus</name>
    <dbReference type="NCBI Taxonomy" id="4686"/>
    <lineage>
        <taxon>Eukaryota</taxon>
        <taxon>Viridiplantae</taxon>
        <taxon>Streptophyta</taxon>
        <taxon>Embryophyta</taxon>
        <taxon>Tracheophyta</taxon>
        <taxon>Spermatophyta</taxon>
        <taxon>Magnoliopsida</taxon>
        <taxon>Liliopsida</taxon>
        <taxon>Asparagales</taxon>
        <taxon>Asparagaceae</taxon>
        <taxon>Asparagoideae</taxon>
        <taxon>Asparagus</taxon>
    </lineage>
</organism>
<keyword evidence="3" id="KW-0813">Transport</keyword>
<dbReference type="Gramene" id="ONK81091">
    <property type="protein sequence ID" value="ONK81091"/>
    <property type="gene ID" value="A4U43_C01F25180"/>
</dbReference>
<keyword evidence="6" id="KW-0040">ANK repeat</keyword>
<dbReference type="InterPro" id="IPR002110">
    <property type="entry name" value="Ankyrin_rpt"/>
</dbReference>
<keyword evidence="9" id="KW-1185">Reference proteome</keyword>
<dbReference type="EMBL" id="CM007381">
    <property type="protein sequence ID" value="ONK81091.1"/>
    <property type="molecule type" value="Genomic_DNA"/>
</dbReference>
<keyword evidence="1" id="KW-0633">Potassium transport</keyword>
<dbReference type="Proteomes" id="UP000243459">
    <property type="component" value="Chromosome 1"/>
</dbReference>
<dbReference type="Gene3D" id="1.25.40.20">
    <property type="entry name" value="Ankyrin repeat-containing domain"/>
    <property type="match status" value="1"/>
</dbReference>
<evidence type="ECO:0000256" key="5">
    <source>
        <dbReference type="ARBA" id="ARBA00023303"/>
    </source>
</evidence>
<keyword evidence="2" id="KW-0631">Potassium channel</keyword>
<evidence type="ECO:0000256" key="3">
    <source>
        <dbReference type="ARBA" id="ARBA00022882"/>
    </source>
</evidence>
<evidence type="ECO:0000256" key="2">
    <source>
        <dbReference type="ARBA" id="ARBA00022826"/>
    </source>
</evidence>
<dbReference type="SUPFAM" id="SSF48403">
    <property type="entry name" value="Ankyrin repeat"/>
    <property type="match status" value="1"/>
</dbReference>
<evidence type="ECO:0000259" key="7">
    <source>
        <dbReference type="PROSITE" id="PS51490"/>
    </source>
</evidence>
<gene>
    <name evidence="8" type="ORF">A4U43_C01F25180</name>
</gene>
<evidence type="ECO:0000313" key="9">
    <source>
        <dbReference type="Proteomes" id="UP000243459"/>
    </source>
</evidence>